<dbReference type="Pfam" id="PF00005">
    <property type="entry name" value="ABC_tran"/>
    <property type="match status" value="2"/>
</dbReference>
<dbReference type="STRING" id="1229664.N4TY12"/>
<dbReference type="InterPro" id="IPR017871">
    <property type="entry name" value="ABC_transporter-like_CS"/>
</dbReference>
<protein>
    <submittedName>
        <fullName evidence="14">ATP-dependent bile acid permease</fullName>
    </submittedName>
</protein>
<dbReference type="GO" id="GO:0016020">
    <property type="term" value="C:membrane"/>
    <property type="evidence" value="ECO:0007669"/>
    <property type="project" value="UniProtKB-SubCell"/>
</dbReference>
<sequence>MGVPNNIDVILTGTGLVVVALATTPALATAVTQLRKRTARDNFYEDADGKSTPESLAAFSNRLPKVFILALSAVGLGTSIAISVLQSLSQSDSLLLKNWLIAGAWALILLHAISLSAHHAPVKVHDLGLWLFGSSLIVATITVPQLIKETQAFTRDNTVALVLRAVNVGAVVFLCLFSVLLPRRPDVFFKGQKVDDQWTVSAFSRYTWSWVDPLLSFAVKKNDLDASDVPHVDRTLRAADLKEDWLASKPQGSLFRSLFWAYKGSFMVQLSLTVFRNILALLPFWTMLRVINILEQRDVGLSGASNLELWILVFAMAGFNLLDAWVEGWVFWYSFASIALPIRSQLSTLIFEKSLRRKNVKSADKSKESDEPQDQAEDKKDEEDADDGSSVLKSRQAIVNLVGVDALRISNFTGFQFLIINSVFKLLFFSFFLVRLIGWIPFTAGLVAWGLTLPANTYFSRELLSRSDKLMKLRDEKLAVVNEALLGMRQIKFAALESRWEKRILAMRERELKTLWGLFVVDTGLFGCWVVSPILLAATSLAVYAVMNGQLLPSVAFVSIGIFKALEVSLGVLPELITMGVDTFVSLKRIQTYLNGPEMKNTLSEGTDVAFEDASIAWPEDDETPDEDRFILRSLNIRFPAGELSVISGKTANLGDWIIPGSIAYVGQTPWLESASLRDNILFGLPFVEERYNQVVDVCALKKDLQILTDGDKTELGANGINLSGGQKWRVTLARAIYSRADILVMDDVFSAVDAHVGRHIFEKCVTGDICKGRTRILVTHHVALVQSKAKYIVELGEGVALHAGLISDFIKDGTLEEIRQHEETVQQASEDETTDSSTAVNSEEASITDPAENNENNALHKVPSKNAKQFIQEEVRERGVVKKHVYLTYLQDSGGVVLWSICALVFLGYEVGILGRAWWLRIWTGDVDESISTGSIQQQHGHASVFSIQHFPYTSAPEFRASETHYDLKYYLWIYIAISSATAIVGTFRFFWAYFLAIKASRSLFEKMLFTVLHTPLRWLDTVPVGRILNRFSSDFNIIDNRITMDWTQFISNLLSLVGVCVAAFFASGIVIPLAIVLLGLGILLGNRYLYGARPLKRLESNCKSPVFELFNAALAGVSTIRGYKKTQVYIDRMYEKLDSWSIITSYMWLVNRWMGLRMGLIGTLFSTVVGIIVIVSPSMDAALAGFTLSFAMDFAESILWTIRNYAGMELNMNSTERVVEYTELETESLEGDKPSAAWPTSGTMEIKDLEVSYAPDLPPVLRGISFDVKNNERVGVVGRTGAGKSSLTLALFRFLEARSGSVTIDGLDISKIDLHSLRSRLAIIPQDPVLFSGTIRSNLDPFEDNTDDELRESLGRVHLVDSQPVTPTNEPASAATSTLAAKNTNIFRDLSSPISESGGNLSQGQRQLLCLARAIVARPKIMVLDEATSAVDMATDALIQRSIREEFTDSTLIVIAHRLSTIADFDRILVLSDGQVAEFGTPKELWQQEGVFRDMCESSGEKEKLKHTIFG</sequence>
<evidence type="ECO:0000256" key="7">
    <source>
        <dbReference type="ARBA" id="ARBA00022840"/>
    </source>
</evidence>
<feature type="transmembrane region" description="Helical" evidence="11">
    <location>
        <begin position="439"/>
        <end position="459"/>
    </location>
</feature>
<feature type="region of interest" description="Disordered" evidence="10">
    <location>
        <begin position="823"/>
        <end position="864"/>
    </location>
</feature>
<dbReference type="Gene3D" id="3.40.50.300">
    <property type="entry name" value="P-loop containing nucleotide triphosphate hydrolases"/>
    <property type="match status" value="2"/>
</dbReference>
<feature type="transmembrane region" description="Helical" evidence="11">
    <location>
        <begin position="1157"/>
        <end position="1177"/>
    </location>
</feature>
<evidence type="ECO:0000256" key="5">
    <source>
        <dbReference type="ARBA" id="ARBA00022737"/>
    </source>
</evidence>
<dbReference type="CDD" id="cd18596">
    <property type="entry name" value="ABC_6TM_VMR1_D1_like"/>
    <property type="match status" value="1"/>
</dbReference>
<dbReference type="PROSITE" id="PS50929">
    <property type="entry name" value="ABC_TM1F"/>
    <property type="match status" value="2"/>
</dbReference>
<dbReference type="OMA" id="NTNIFRD"/>
<feature type="transmembrane region" description="Helical" evidence="11">
    <location>
        <begin position="515"/>
        <end position="535"/>
    </location>
</feature>
<dbReference type="PANTHER" id="PTHR24223:SF456">
    <property type="entry name" value="MULTIDRUG RESISTANCE-ASSOCIATED PROTEIN LETHAL(2)03659"/>
    <property type="match status" value="1"/>
</dbReference>
<accession>N4TY12</accession>
<dbReference type="InterPro" id="IPR027417">
    <property type="entry name" value="P-loop_NTPase"/>
</dbReference>
<dbReference type="EMBL" id="KB731261">
    <property type="protein sequence ID" value="ENH61481.1"/>
    <property type="molecule type" value="Genomic_DNA"/>
</dbReference>
<evidence type="ECO:0000256" key="8">
    <source>
        <dbReference type="ARBA" id="ARBA00022989"/>
    </source>
</evidence>
<keyword evidence="9 11" id="KW-0472">Membrane</keyword>
<feature type="domain" description="ABC transporter" evidence="12">
    <location>
        <begin position="1248"/>
        <end position="1500"/>
    </location>
</feature>
<dbReference type="OrthoDB" id="6500128at2759"/>
<dbReference type="GO" id="GO:0005524">
    <property type="term" value="F:ATP binding"/>
    <property type="evidence" value="ECO:0007669"/>
    <property type="project" value="UniProtKB-KW"/>
</dbReference>
<feature type="domain" description="ABC transmembrane type-1" evidence="13">
    <location>
        <begin position="270"/>
        <end position="582"/>
    </location>
</feature>
<dbReference type="CDD" id="cd03244">
    <property type="entry name" value="ABCC_MRP_domain2"/>
    <property type="match status" value="1"/>
</dbReference>
<dbReference type="SUPFAM" id="SSF90123">
    <property type="entry name" value="ABC transporter transmembrane region"/>
    <property type="match status" value="2"/>
</dbReference>
<feature type="compositionally biased region" description="Polar residues" evidence="10">
    <location>
        <begin position="836"/>
        <end position="858"/>
    </location>
</feature>
<feature type="transmembrane region" description="Helical" evidence="11">
    <location>
        <begin position="129"/>
        <end position="147"/>
    </location>
</feature>
<evidence type="ECO:0000256" key="4">
    <source>
        <dbReference type="ARBA" id="ARBA00022692"/>
    </source>
</evidence>
<feature type="transmembrane region" description="Helical" evidence="11">
    <location>
        <begin position="541"/>
        <end position="563"/>
    </location>
</feature>
<feature type="region of interest" description="Disordered" evidence="10">
    <location>
        <begin position="362"/>
        <end position="389"/>
    </location>
</feature>
<name>N4TY12_FUSC1</name>
<feature type="transmembrane region" description="Helical" evidence="11">
    <location>
        <begin position="66"/>
        <end position="86"/>
    </location>
</feature>
<dbReference type="SUPFAM" id="SSF52540">
    <property type="entry name" value="P-loop containing nucleoside triphosphate hydrolases"/>
    <property type="match status" value="2"/>
</dbReference>
<dbReference type="CDD" id="cd03250">
    <property type="entry name" value="ABCC_MRP_domain1"/>
    <property type="match status" value="1"/>
</dbReference>
<feature type="compositionally biased region" description="Acidic residues" evidence="10">
    <location>
        <begin position="371"/>
        <end position="387"/>
    </location>
</feature>
<keyword evidence="4 11" id="KW-0812">Transmembrane</keyword>
<dbReference type="Proteomes" id="UP000016928">
    <property type="component" value="Unassembled WGS sequence"/>
</dbReference>
<keyword evidence="5" id="KW-0677">Repeat</keyword>
<dbReference type="InterPro" id="IPR036640">
    <property type="entry name" value="ABC1_TM_sf"/>
</dbReference>
<dbReference type="CDD" id="cd18604">
    <property type="entry name" value="ABC_6TM_VMR1_D2_like"/>
    <property type="match status" value="1"/>
</dbReference>
<feature type="transmembrane region" description="Helical" evidence="11">
    <location>
        <begin position="332"/>
        <end position="351"/>
    </location>
</feature>
<dbReference type="SMART" id="SM00382">
    <property type="entry name" value="AAA"/>
    <property type="match status" value="1"/>
</dbReference>
<feature type="transmembrane region" description="Helical" evidence="11">
    <location>
        <begin position="897"/>
        <end position="920"/>
    </location>
</feature>
<dbReference type="GO" id="GO:0016887">
    <property type="term" value="F:ATP hydrolysis activity"/>
    <property type="evidence" value="ECO:0007669"/>
    <property type="project" value="InterPro"/>
</dbReference>
<evidence type="ECO:0000313" key="14">
    <source>
        <dbReference type="EMBL" id="ENH61481.1"/>
    </source>
</evidence>
<feature type="transmembrane region" description="Helical" evidence="11">
    <location>
        <begin position="159"/>
        <end position="181"/>
    </location>
</feature>
<evidence type="ECO:0000259" key="12">
    <source>
        <dbReference type="PROSITE" id="PS50893"/>
    </source>
</evidence>
<feature type="transmembrane region" description="Helical" evidence="11">
    <location>
        <begin position="973"/>
        <end position="999"/>
    </location>
</feature>
<dbReference type="PANTHER" id="PTHR24223">
    <property type="entry name" value="ATP-BINDING CASSETTE SUB-FAMILY C"/>
    <property type="match status" value="1"/>
</dbReference>
<dbReference type="Gene3D" id="1.20.1560.10">
    <property type="entry name" value="ABC transporter type 1, transmembrane domain"/>
    <property type="match status" value="2"/>
</dbReference>
<evidence type="ECO:0000256" key="2">
    <source>
        <dbReference type="ARBA" id="ARBA00009726"/>
    </source>
</evidence>
<evidence type="ECO:0000256" key="6">
    <source>
        <dbReference type="ARBA" id="ARBA00022741"/>
    </source>
</evidence>
<dbReference type="InterPro" id="IPR050173">
    <property type="entry name" value="ABC_transporter_C-like"/>
</dbReference>
<dbReference type="PROSITE" id="PS00211">
    <property type="entry name" value="ABC_TRANSPORTER_1"/>
    <property type="match status" value="1"/>
</dbReference>
<reference evidence="15" key="2">
    <citation type="journal article" date="2014" name="PLoS ONE">
        <title>Genome and Transcriptome Analysis of the Fungal Pathogen Fusarium oxysporum f. sp. cubense Causing Banana Vascular Wilt Disease.</title>
        <authorList>
            <person name="Guo L."/>
            <person name="Han L."/>
            <person name="Yang L."/>
            <person name="Zeng H."/>
            <person name="Fan D."/>
            <person name="Zhu Y."/>
            <person name="Feng Y."/>
            <person name="Wang G."/>
            <person name="Peng C."/>
            <person name="Jiang X."/>
            <person name="Zhou D."/>
            <person name="Ni P."/>
            <person name="Liang C."/>
            <person name="Liu L."/>
            <person name="Wang J."/>
            <person name="Mao C."/>
            <person name="Fang X."/>
            <person name="Peng M."/>
            <person name="Huang J."/>
        </authorList>
    </citation>
    <scope>NUCLEOTIDE SEQUENCE [LARGE SCALE GENOMIC DNA]</scope>
    <source>
        <strain evidence="15">race 1</strain>
    </source>
</reference>
<evidence type="ECO:0000313" key="15">
    <source>
        <dbReference type="Proteomes" id="UP000016928"/>
    </source>
</evidence>
<comment type="subcellular location">
    <subcellularLocation>
        <location evidence="1">Membrane</location>
        <topology evidence="1">Multi-pass membrane protein</topology>
    </subcellularLocation>
</comment>
<feature type="domain" description="ABC transmembrane type-1" evidence="13">
    <location>
        <begin position="902"/>
        <end position="1212"/>
    </location>
</feature>
<dbReference type="HOGENOM" id="CLU_000604_27_6_1"/>
<dbReference type="Pfam" id="PF00664">
    <property type="entry name" value="ABC_membrane"/>
    <property type="match status" value="2"/>
</dbReference>
<feature type="transmembrane region" description="Helical" evidence="11">
    <location>
        <begin position="266"/>
        <end position="288"/>
    </location>
</feature>
<organism evidence="14 15">
    <name type="scientific">Fusarium oxysporum f. sp. cubense (strain race 1)</name>
    <name type="common">Panama disease fungus</name>
    <dbReference type="NCBI Taxonomy" id="1229664"/>
    <lineage>
        <taxon>Eukaryota</taxon>
        <taxon>Fungi</taxon>
        <taxon>Dikarya</taxon>
        <taxon>Ascomycota</taxon>
        <taxon>Pezizomycotina</taxon>
        <taxon>Sordariomycetes</taxon>
        <taxon>Hypocreomycetidae</taxon>
        <taxon>Hypocreales</taxon>
        <taxon>Nectriaceae</taxon>
        <taxon>Fusarium</taxon>
        <taxon>Fusarium oxysporum species complex</taxon>
    </lineage>
</organism>
<gene>
    <name evidence="14" type="ORF">FOC1_g10016298</name>
</gene>
<evidence type="ECO:0000259" key="13">
    <source>
        <dbReference type="PROSITE" id="PS50929"/>
    </source>
</evidence>
<evidence type="ECO:0000256" key="1">
    <source>
        <dbReference type="ARBA" id="ARBA00004141"/>
    </source>
</evidence>
<dbReference type="GO" id="GO:0140359">
    <property type="term" value="F:ABC-type transporter activity"/>
    <property type="evidence" value="ECO:0007669"/>
    <property type="project" value="InterPro"/>
</dbReference>
<feature type="domain" description="ABC transporter" evidence="12">
    <location>
        <begin position="572"/>
        <end position="823"/>
    </location>
</feature>
<keyword evidence="7" id="KW-0067">ATP-binding</keyword>
<dbReference type="PROSITE" id="PS50893">
    <property type="entry name" value="ABC_TRANSPORTER_2"/>
    <property type="match status" value="2"/>
</dbReference>
<proteinExistence type="inferred from homology"/>
<keyword evidence="8 11" id="KW-1133">Transmembrane helix</keyword>
<evidence type="ECO:0000256" key="9">
    <source>
        <dbReference type="ARBA" id="ARBA00023136"/>
    </source>
</evidence>
<evidence type="ECO:0000256" key="11">
    <source>
        <dbReference type="SAM" id="Phobius"/>
    </source>
</evidence>
<feature type="transmembrane region" description="Helical" evidence="11">
    <location>
        <begin position="98"/>
        <end position="117"/>
    </location>
</feature>
<dbReference type="InterPro" id="IPR003439">
    <property type="entry name" value="ABC_transporter-like_ATP-bd"/>
</dbReference>
<keyword evidence="3" id="KW-0813">Transport</keyword>
<comment type="similarity">
    <text evidence="2">Belongs to the ABC transporter superfamily. ABCC family. Conjugate transporter (TC 3.A.1.208) subfamily.</text>
</comment>
<keyword evidence="6" id="KW-0547">Nucleotide-binding</keyword>
<reference evidence="15" key="1">
    <citation type="submission" date="2012-09" db="EMBL/GenBank/DDBJ databases">
        <title>Genome sequencing and comparative transcriptomics of race 1 and race 4 of banana pathogen: Fusarium oxysporum f. sp. cubense.</title>
        <authorList>
            <person name="Fang X."/>
            <person name="Huang J."/>
        </authorList>
    </citation>
    <scope>NUCLEOTIDE SEQUENCE [LARGE SCALE GENOMIC DNA]</scope>
    <source>
        <strain evidence="15">race 1</strain>
    </source>
</reference>
<dbReference type="VEuPathDB" id="FungiDB:FOC1_g10016298"/>
<evidence type="ECO:0000256" key="3">
    <source>
        <dbReference type="ARBA" id="ARBA00022448"/>
    </source>
</evidence>
<dbReference type="InterPro" id="IPR003593">
    <property type="entry name" value="AAA+_ATPase"/>
</dbReference>
<dbReference type="FunFam" id="3.40.50.300:FF:000610">
    <property type="entry name" value="Multidrug resistance-associated ABC transporter"/>
    <property type="match status" value="1"/>
</dbReference>
<feature type="transmembrane region" description="Helical" evidence="11">
    <location>
        <begin position="1055"/>
        <end position="1086"/>
    </location>
</feature>
<dbReference type="InterPro" id="IPR011527">
    <property type="entry name" value="ABC1_TM_dom"/>
</dbReference>
<evidence type="ECO:0000256" key="10">
    <source>
        <dbReference type="SAM" id="MobiDB-lite"/>
    </source>
</evidence>
<feature type="transmembrane region" description="Helical" evidence="11">
    <location>
        <begin position="415"/>
        <end position="433"/>
    </location>
</feature>